<dbReference type="SUPFAM" id="SSF53335">
    <property type="entry name" value="S-adenosyl-L-methionine-dependent methyltransferases"/>
    <property type="match status" value="1"/>
</dbReference>
<organism evidence="2 3">
    <name type="scientific">Tectimicrobiota bacterium</name>
    <dbReference type="NCBI Taxonomy" id="2528274"/>
    <lineage>
        <taxon>Bacteria</taxon>
        <taxon>Pseudomonadati</taxon>
        <taxon>Nitrospinota/Tectimicrobiota group</taxon>
        <taxon>Candidatus Tectimicrobiota</taxon>
    </lineage>
</organism>
<dbReference type="GO" id="GO:0032259">
    <property type="term" value="P:methylation"/>
    <property type="evidence" value="ECO:0007669"/>
    <property type="project" value="UniProtKB-KW"/>
</dbReference>
<keyword evidence="2" id="KW-0808">Transferase</keyword>
<name>A0A932MLX2_UNCTE</name>
<accession>A0A932MLX2</accession>
<sequence>MLTADSVVKIYDRWGRFYDIVFKWIFSEGRNVGVELLNLKAGERLLEVGVGTGLSLPLYRKDARIVGIDISSKMLEKAQEKVTNLGLRNVDLNVMDAQSMEFPDNSFDCVTACYVVSAAPDPHKVVSEICRVCKPGGRIVFINHFKSQNPILARFEELINGICRKFGWETTLDLEHLMAENNLTIGVQERVNIFDYWRAVLCYNSQK</sequence>
<dbReference type="PANTHER" id="PTHR43591:SF24">
    <property type="entry name" value="2-METHOXY-6-POLYPRENYL-1,4-BENZOQUINOL METHYLASE, MITOCHONDRIAL"/>
    <property type="match status" value="1"/>
</dbReference>
<gene>
    <name evidence="2" type="ORF">HYZ11_05380</name>
</gene>
<reference evidence="2" key="1">
    <citation type="submission" date="2020-07" db="EMBL/GenBank/DDBJ databases">
        <title>Huge and variable diversity of episymbiotic CPR bacteria and DPANN archaea in groundwater ecosystems.</title>
        <authorList>
            <person name="He C.Y."/>
            <person name="Keren R."/>
            <person name="Whittaker M."/>
            <person name="Farag I.F."/>
            <person name="Doudna J."/>
            <person name="Cate J.H.D."/>
            <person name="Banfield J.F."/>
        </authorList>
    </citation>
    <scope>NUCLEOTIDE SEQUENCE</scope>
    <source>
        <strain evidence="2">NC_groundwater_763_Ag_S-0.2um_68_21</strain>
    </source>
</reference>
<comment type="caution">
    <text evidence="2">The sequence shown here is derived from an EMBL/GenBank/DDBJ whole genome shotgun (WGS) entry which is preliminary data.</text>
</comment>
<proteinExistence type="predicted"/>
<evidence type="ECO:0000313" key="2">
    <source>
        <dbReference type="EMBL" id="MBI3127015.1"/>
    </source>
</evidence>
<keyword evidence="2" id="KW-0489">Methyltransferase</keyword>
<evidence type="ECO:0000313" key="3">
    <source>
        <dbReference type="Proteomes" id="UP000782312"/>
    </source>
</evidence>
<dbReference type="InterPro" id="IPR013216">
    <property type="entry name" value="Methyltransf_11"/>
</dbReference>
<dbReference type="PANTHER" id="PTHR43591">
    <property type="entry name" value="METHYLTRANSFERASE"/>
    <property type="match status" value="1"/>
</dbReference>
<dbReference type="InterPro" id="IPR029063">
    <property type="entry name" value="SAM-dependent_MTases_sf"/>
</dbReference>
<evidence type="ECO:0000259" key="1">
    <source>
        <dbReference type="Pfam" id="PF08241"/>
    </source>
</evidence>
<dbReference type="EMBL" id="JACPUR010000014">
    <property type="protein sequence ID" value="MBI3127015.1"/>
    <property type="molecule type" value="Genomic_DNA"/>
</dbReference>
<dbReference type="AlphaFoldDB" id="A0A932MLX2"/>
<dbReference type="Gene3D" id="3.40.50.150">
    <property type="entry name" value="Vaccinia Virus protein VP39"/>
    <property type="match status" value="1"/>
</dbReference>
<feature type="domain" description="Methyltransferase type 11" evidence="1">
    <location>
        <begin position="46"/>
        <end position="141"/>
    </location>
</feature>
<dbReference type="Pfam" id="PF08241">
    <property type="entry name" value="Methyltransf_11"/>
    <property type="match status" value="1"/>
</dbReference>
<protein>
    <submittedName>
        <fullName evidence="2">Methyltransferase domain-containing protein</fullName>
    </submittedName>
</protein>
<dbReference type="CDD" id="cd02440">
    <property type="entry name" value="AdoMet_MTases"/>
    <property type="match status" value="1"/>
</dbReference>
<dbReference type="GO" id="GO:0008757">
    <property type="term" value="F:S-adenosylmethionine-dependent methyltransferase activity"/>
    <property type="evidence" value="ECO:0007669"/>
    <property type="project" value="InterPro"/>
</dbReference>
<dbReference type="Proteomes" id="UP000782312">
    <property type="component" value="Unassembled WGS sequence"/>
</dbReference>